<dbReference type="NCBIfam" id="TIGR00398">
    <property type="entry name" value="metG"/>
    <property type="match status" value="1"/>
</dbReference>
<dbReference type="GO" id="GO:0004825">
    <property type="term" value="F:methionine-tRNA ligase activity"/>
    <property type="evidence" value="ECO:0007669"/>
    <property type="project" value="UniProtKB-EC"/>
</dbReference>
<dbReference type="GO" id="GO:0005524">
    <property type="term" value="F:ATP binding"/>
    <property type="evidence" value="ECO:0007669"/>
    <property type="project" value="UniProtKB-KW"/>
</dbReference>
<keyword evidence="3 10" id="KW-0436">Ligase</keyword>
<evidence type="ECO:0000313" key="13">
    <source>
        <dbReference type="EMBL" id="CAG9979602.1"/>
    </source>
</evidence>
<comment type="similarity">
    <text evidence="1 10">Belongs to the class-I aminoacyl-tRNA synthetase family.</text>
</comment>
<dbReference type="Gene3D" id="1.10.730.10">
    <property type="entry name" value="Isoleucyl-tRNA Synthetase, Domain 1"/>
    <property type="match status" value="1"/>
</dbReference>
<dbReference type="InterPro" id="IPR023457">
    <property type="entry name" value="Met-tRNA_synth_2"/>
</dbReference>
<keyword evidence="5 10" id="KW-0067">ATP-binding</keyword>
<dbReference type="EMBL" id="CABFNO020001301">
    <property type="protein sequence ID" value="CAG9979602.1"/>
    <property type="molecule type" value="Genomic_DNA"/>
</dbReference>
<dbReference type="SUPFAM" id="SSF52374">
    <property type="entry name" value="Nucleotidylyl transferase"/>
    <property type="match status" value="1"/>
</dbReference>
<dbReference type="Gene3D" id="3.40.630.30">
    <property type="match status" value="1"/>
</dbReference>
<keyword evidence="6 10" id="KW-0648">Protein biosynthesis</keyword>
<reference evidence="14" key="1">
    <citation type="submission" date="2019-06" db="EMBL/GenBank/DDBJ databases">
        <authorList>
            <person name="Broberg M."/>
        </authorList>
    </citation>
    <scope>NUCLEOTIDE SEQUENCE [LARGE SCALE GENOMIC DNA]</scope>
</reference>
<dbReference type="Pfam" id="PF09334">
    <property type="entry name" value="tRNA-synt_1g"/>
    <property type="match status" value="1"/>
</dbReference>
<accession>A0A9N9XXY4</accession>
<dbReference type="AlphaFoldDB" id="A0A9N9XXY4"/>
<dbReference type="SUPFAM" id="SSF47323">
    <property type="entry name" value="Anticodon-binding domain of a subclass of class I aminoacyl-tRNA synthetases"/>
    <property type="match status" value="1"/>
</dbReference>
<dbReference type="FunFam" id="2.170.220.10:FF:000001">
    <property type="entry name" value="methionine--tRNA ligase, mitochondrial"/>
    <property type="match status" value="1"/>
</dbReference>
<sequence>MVSSVLRSLRGLRPPNSPASYQKFASRSPIRRAWQCRPIYTATESQPSADTEKPYYITTPIFYVNAAPHIGHLYTMVLCDVLKRYQQLQGKSAFLSTGTDEHGMKIQQAAAKEAVTPKELVDNNSQKFLRLAHEGGISQDTFIRTTNQQHKRAVSHFWTQLKNGLPKRLGLYKSTHKGWYSVSDECFYPEDLIEASLEPQTGKKIMVSSETGSMVEWVEEETWFFPLTKYKEQLLKLYDENPGWIQPESKMREVRNWVENHLEDLSVTRPAARLSWGISDPEDPKHTIYVWVDALINYLTVAGYGDKWHLKEENMGIWPADLQVVGKDIIRFHAIYWPALLMALDLPLPKKILCHNHWTMSNRKMSKSVGNVVNPFFAIQRWGTDPLRYFLMRNGSLSKDTSYSNDLIEMIYLKELQANIGNLYYRICRPKSSSRWSTRDAIESYFAGDFKQIEHMVDLSDPRYNYSSLEPHIDGVLDIYKREMDNNNPAGAINEIFSLLRETNRYVSDIEPWSIAKKTHIPGFRFVLNRVVFNSTEALRIAGILLQPIMPTKAGRLLDELNVRPERRTIQWAVRGTDDSYGISPTDPRVMEKVQSWNTIFPPTPAATYSDPEVLEILGGIVENPTKNRLNKMGEWIAMEARLGEAGVRDLLLSRKKKPTNMQVLLVPYEPHHVLKYHGWMQDPVTLTSPVPLPSIFFDLPPLPPRFCRCIYHPAYSVRPPAPPTLQDIQEATASEPLSLEEEYSNQISWRAASDKLTFIVCLPLATDAAALPTLIRGDTLYDSADHIVGDVNFFLHDYDPDEYDYDDDDAQDDDDGYDSSDEERDGWLVGEVDIMIAERASRGRGMGKAAVCALLVYIHRHVRGLLAEGDARLPPSLRRGSTASRTSSISSANAAATTDADWLDVNLAGRAQRSLRGLIVRIKEGNDDSRALFQKLGFRQQGEVNYFGEIKMALDLDALQEQEWWASALEEYHEVRYEPPSVGETGAISP</sequence>
<dbReference type="GO" id="GO:0005739">
    <property type="term" value="C:mitochondrion"/>
    <property type="evidence" value="ECO:0007669"/>
    <property type="project" value="UniProtKB-ARBA"/>
</dbReference>
<evidence type="ECO:0000256" key="11">
    <source>
        <dbReference type="SAM" id="MobiDB-lite"/>
    </source>
</evidence>
<dbReference type="Proteomes" id="UP000754883">
    <property type="component" value="Unassembled WGS sequence"/>
</dbReference>
<dbReference type="CDD" id="cd00814">
    <property type="entry name" value="MetRS_core"/>
    <property type="match status" value="1"/>
</dbReference>
<evidence type="ECO:0000256" key="8">
    <source>
        <dbReference type="ARBA" id="ARBA00047364"/>
    </source>
</evidence>
<feature type="region of interest" description="Disordered" evidence="11">
    <location>
        <begin position="805"/>
        <end position="824"/>
    </location>
</feature>
<dbReference type="GO" id="GO:0006431">
    <property type="term" value="P:methionyl-tRNA aminoacylation"/>
    <property type="evidence" value="ECO:0007669"/>
    <property type="project" value="InterPro"/>
</dbReference>
<evidence type="ECO:0000256" key="7">
    <source>
        <dbReference type="ARBA" id="ARBA00023146"/>
    </source>
</evidence>
<evidence type="ECO:0000256" key="2">
    <source>
        <dbReference type="ARBA" id="ARBA00012838"/>
    </source>
</evidence>
<evidence type="ECO:0000256" key="9">
    <source>
        <dbReference type="ARBA" id="ARBA00068817"/>
    </source>
</evidence>
<dbReference type="InterPro" id="IPR015413">
    <property type="entry name" value="Methionyl/Leucyl_tRNA_Synth"/>
</dbReference>
<evidence type="ECO:0000313" key="14">
    <source>
        <dbReference type="Proteomes" id="UP000754883"/>
    </source>
</evidence>
<evidence type="ECO:0000256" key="4">
    <source>
        <dbReference type="ARBA" id="ARBA00022741"/>
    </source>
</evidence>
<dbReference type="InterPro" id="IPR014758">
    <property type="entry name" value="Met-tRNA_synth"/>
</dbReference>
<dbReference type="Gene3D" id="2.170.220.10">
    <property type="match status" value="1"/>
</dbReference>
<reference evidence="13 14" key="2">
    <citation type="submission" date="2021-10" db="EMBL/GenBank/DDBJ databases">
        <authorList>
            <person name="Piombo E."/>
        </authorList>
    </citation>
    <scope>NUCLEOTIDE SEQUENCE [LARGE SCALE GENOMIC DNA]</scope>
</reference>
<evidence type="ECO:0000259" key="12">
    <source>
        <dbReference type="Pfam" id="PF09334"/>
    </source>
</evidence>
<gene>
    <name evidence="13" type="ORF">CBYS24578_00005040</name>
</gene>
<dbReference type="OrthoDB" id="24670at2759"/>
<evidence type="ECO:0000256" key="5">
    <source>
        <dbReference type="ARBA" id="ARBA00022840"/>
    </source>
</evidence>
<comment type="catalytic activity">
    <reaction evidence="8">
        <text>tRNA(Met) + L-methionine + ATP = L-methionyl-tRNA(Met) + AMP + diphosphate</text>
        <dbReference type="Rhea" id="RHEA:13481"/>
        <dbReference type="Rhea" id="RHEA-COMP:9667"/>
        <dbReference type="Rhea" id="RHEA-COMP:9698"/>
        <dbReference type="ChEBI" id="CHEBI:30616"/>
        <dbReference type="ChEBI" id="CHEBI:33019"/>
        <dbReference type="ChEBI" id="CHEBI:57844"/>
        <dbReference type="ChEBI" id="CHEBI:78442"/>
        <dbReference type="ChEBI" id="CHEBI:78530"/>
        <dbReference type="ChEBI" id="CHEBI:456215"/>
        <dbReference type="EC" id="6.1.1.10"/>
    </reaction>
</comment>
<keyword evidence="4 10" id="KW-0547">Nucleotide-binding</keyword>
<feature type="domain" description="Methionyl/Leucyl tRNA synthetase" evidence="12">
    <location>
        <begin position="55"/>
        <end position="427"/>
    </location>
</feature>
<dbReference type="InterPro" id="IPR009080">
    <property type="entry name" value="tRNAsynth_Ia_anticodon-bd"/>
</dbReference>
<evidence type="ECO:0000256" key="3">
    <source>
        <dbReference type="ARBA" id="ARBA00022598"/>
    </source>
</evidence>
<organism evidence="13 14">
    <name type="scientific">Clonostachys byssicola</name>
    <dbReference type="NCBI Taxonomy" id="160290"/>
    <lineage>
        <taxon>Eukaryota</taxon>
        <taxon>Fungi</taxon>
        <taxon>Dikarya</taxon>
        <taxon>Ascomycota</taxon>
        <taxon>Pezizomycotina</taxon>
        <taxon>Sordariomycetes</taxon>
        <taxon>Hypocreomycetidae</taxon>
        <taxon>Hypocreales</taxon>
        <taxon>Bionectriaceae</taxon>
        <taxon>Clonostachys</taxon>
    </lineage>
</organism>
<evidence type="ECO:0000256" key="10">
    <source>
        <dbReference type="RuleBase" id="RU363039"/>
    </source>
</evidence>
<evidence type="ECO:0000256" key="1">
    <source>
        <dbReference type="ARBA" id="ARBA00005594"/>
    </source>
</evidence>
<dbReference type="Gene3D" id="3.40.50.620">
    <property type="entry name" value="HUPs"/>
    <property type="match status" value="1"/>
</dbReference>
<dbReference type="PANTHER" id="PTHR43326">
    <property type="entry name" value="METHIONYL-TRNA SYNTHETASE"/>
    <property type="match status" value="1"/>
</dbReference>
<comment type="caution">
    <text evidence="13">The sequence shown here is derived from an EMBL/GenBank/DDBJ whole genome shotgun (WGS) entry which is preliminary data.</text>
</comment>
<evidence type="ECO:0000256" key="6">
    <source>
        <dbReference type="ARBA" id="ARBA00022917"/>
    </source>
</evidence>
<keyword evidence="14" id="KW-1185">Reference proteome</keyword>
<dbReference type="PRINTS" id="PR01041">
    <property type="entry name" value="TRNASYNTHMET"/>
</dbReference>
<dbReference type="PANTHER" id="PTHR43326:SF1">
    <property type="entry name" value="METHIONINE--TRNA LIGASE, MITOCHONDRIAL"/>
    <property type="match status" value="1"/>
</dbReference>
<keyword evidence="7 10" id="KW-0030">Aminoacyl-tRNA synthetase</keyword>
<name>A0A9N9XXY4_9HYPO</name>
<proteinExistence type="inferred from homology"/>
<protein>
    <recommendedName>
        <fullName evidence="9">Probable methionine--tRNA ligase, mitochondrial</fullName>
        <ecNumber evidence="2">6.1.1.10</ecNumber>
    </recommendedName>
</protein>
<dbReference type="InterPro" id="IPR033911">
    <property type="entry name" value="MetRS_core"/>
</dbReference>
<dbReference type="InterPro" id="IPR014729">
    <property type="entry name" value="Rossmann-like_a/b/a_fold"/>
</dbReference>
<dbReference type="EC" id="6.1.1.10" evidence="2"/>